<dbReference type="Pfam" id="PF00296">
    <property type="entry name" value="Bac_luciferase"/>
    <property type="match status" value="1"/>
</dbReference>
<dbReference type="GO" id="GO:0016705">
    <property type="term" value="F:oxidoreductase activity, acting on paired donors, with incorporation or reduction of molecular oxygen"/>
    <property type="evidence" value="ECO:0007669"/>
    <property type="project" value="InterPro"/>
</dbReference>
<dbReference type="EMBL" id="BRXE01000090">
    <property type="protein sequence ID" value="GLB85563.1"/>
    <property type="molecule type" value="Genomic_DNA"/>
</dbReference>
<dbReference type="Proteomes" id="UP001165663">
    <property type="component" value="Unassembled WGS sequence"/>
</dbReference>
<evidence type="ECO:0000313" key="3">
    <source>
        <dbReference type="EMBL" id="GLD33217.1"/>
    </source>
</evidence>
<evidence type="ECO:0000313" key="2">
    <source>
        <dbReference type="EMBL" id="GLB85563.1"/>
    </source>
</evidence>
<protein>
    <submittedName>
        <fullName evidence="3">LLM class F420-dependent oxidoreductase</fullName>
    </submittedName>
</protein>
<dbReference type="SUPFAM" id="SSF51679">
    <property type="entry name" value="Bacterial luciferase-like"/>
    <property type="match status" value="1"/>
</dbReference>
<sequence>MKVHLQVEGHPDKVRASARAIADTGADGLFTFEGPHDVFFPLVVAAGETELELMTNVAIAGPRSPVHLAHSAYDLQVYSRGRFRLGLGSQIRAHIEKRYGSQWGRPAARMAETVSAIKAIFANWEGQAPLKFRGEFHTHTLMPPNFNPGPNPYGPPPVLLGALGPVMTRKAAEVADGLLMMPFNSARHLAQRTSPALAEGLQSSGRALTDLQVIAQAMVAVGGTETELATAIDGVATLIAFYGSTPNYRPVLDVEGWGELQPRLNALSKVGDYAAMRALISDDMVRTIGIVGTPHDCAAEIEKRFGAMASDICCYFPGYTPSARDLADLVAGLHAGQVLT</sequence>
<dbReference type="CDD" id="cd01097">
    <property type="entry name" value="Tetrahydromethanopterin_reductase"/>
    <property type="match status" value="1"/>
</dbReference>
<organism evidence="3 4">
    <name type="scientific">Mycobacterium kiyosense</name>
    <dbReference type="NCBI Taxonomy" id="2871094"/>
    <lineage>
        <taxon>Bacteria</taxon>
        <taxon>Bacillati</taxon>
        <taxon>Actinomycetota</taxon>
        <taxon>Actinomycetes</taxon>
        <taxon>Mycobacteriales</taxon>
        <taxon>Mycobacteriaceae</taxon>
        <taxon>Mycobacterium</taxon>
    </lineage>
</organism>
<dbReference type="AlphaFoldDB" id="A0A9P3QDT9"/>
<dbReference type="EMBL" id="BRZI01000069">
    <property type="protein sequence ID" value="GLD33217.1"/>
    <property type="molecule type" value="Genomic_DNA"/>
</dbReference>
<evidence type="ECO:0000259" key="1">
    <source>
        <dbReference type="Pfam" id="PF00296"/>
    </source>
</evidence>
<dbReference type="GeneID" id="83632242"/>
<gene>
    <name evidence="3" type="ORF">Mkiyose1413_51000</name>
    <name evidence="2" type="ORF">SRL2020028_48190</name>
</gene>
<keyword evidence="4" id="KW-1185">Reference proteome</keyword>
<comment type="caution">
    <text evidence="3">The sequence shown here is derived from an EMBL/GenBank/DDBJ whole genome shotgun (WGS) entry which is preliminary data.</text>
</comment>
<dbReference type="NCBIfam" id="TIGR03617">
    <property type="entry name" value="F420_MSMEG_2256"/>
    <property type="match status" value="1"/>
</dbReference>
<feature type="domain" description="Luciferase-like" evidence="1">
    <location>
        <begin position="8"/>
        <end position="305"/>
    </location>
</feature>
<dbReference type="Proteomes" id="UP001064782">
    <property type="component" value="Unassembled WGS sequence"/>
</dbReference>
<reference evidence="3" key="1">
    <citation type="submission" date="2022-08" db="EMBL/GenBank/DDBJ databases">
        <title>Mycobacterium kiyosense sp. nov., scotochromogenic slow-glowing species isolated from respiratory specimens.</title>
        <authorList>
            <person name="Fukano H."/>
            <person name="Kazumi Y."/>
            <person name="Sakagami N."/>
            <person name="Ato M."/>
            <person name="Mitarai S."/>
            <person name="Hoshino Y."/>
        </authorList>
    </citation>
    <scope>NUCLEOTIDE SEQUENCE</scope>
    <source>
        <strain evidence="3">1413</strain>
        <strain evidence="2">SRL2020-028</strain>
    </source>
</reference>
<dbReference type="RefSeq" id="WP_236981592.1">
    <property type="nucleotide sequence ID" value="NZ_BRXE01000090.1"/>
</dbReference>
<dbReference type="InterPro" id="IPR050564">
    <property type="entry name" value="F420-G6PD/mer"/>
</dbReference>
<dbReference type="InterPro" id="IPR036661">
    <property type="entry name" value="Luciferase-like_sf"/>
</dbReference>
<dbReference type="InterPro" id="IPR011251">
    <property type="entry name" value="Luciferase-like_dom"/>
</dbReference>
<dbReference type="InterPro" id="IPR019919">
    <property type="entry name" value="Lucif-like_OxRdtase_MSMEG_2256"/>
</dbReference>
<dbReference type="PANTHER" id="PTHR43244">
    <property type="match status" value="1"/>
</dbReference>
<dbReference type="PANTHER" id="PTHR43244:SF2">
    <property type="entry name" value="CONSERVED HYPOTHETICAL ALANINE AND PROLINE-RICH PROTEIN"/>
    <property type="match status" value="1"/>
</dbReference>
<name>A0A9P3QDT9_9MYCO</name>
<dbReference type="Gene3D" id="3.20.20.30">
    <property type="entry name" value="Luciferase-like domain"/>
    <property type="match status" value="1"/>
</dbReference>
<evidence type="ECO:0000313" key="4">
    <source>
        <dbReference type="Proteomes" id="UP001064782"/>
    </source>
</evidence>
<accession>A0A9P3QDT9</accession>
<proteinExistence type="predicted"/>